<feature type="chain" id="PRO_5046050153" description="Lipoprotein" evidence="2">
    <location>
        <begin position="18"/>
        <end position="73"/>
    </location>
</feature>
<keyword evidence="4" id="KW-1185">Reference proteome</keyword>
<dbReference type="EMBL" id="JAAWWK010000001">
    <property type="protein sequence ID" value="NKI15803.1"/>
    <property type="molecule type" value="Genomic_DNA"/>
</dbReference>
<keyword evidence="2" id="KW-0732">Signal</keyword>
<evidence type="ECO:0000313" key="4">
    <source>
        <dbReference type="Proteomes" id="UP000765845"/>
    </source>
</evidence>
<feature type="signal peptide" evidence="2">
    <location>
        <begin position="1"/>
        <end position="17"/>
    </location>
</feature>
<dbReference type="RefSeq" id="WP_168448361.1">
    <property type="nucleotide sequence ID" value="NZ_JAAWWK010000001.1"/>
</dbReference>
<evidence type="ECO:0000313" key="3">
    <source>
        <dbReference type="EMBL" id="NKI15803.1"/>
    </source>
</evidence>
<evidence type="ECO:0000256" key="2">
    <source>
        <dbReference type="SAM" id="SignalP"/>
    </source>
</evidence>
<organism evidence="3 4">
    <name type="scientific">Spongiibacter thalassae</name>
    <dbReference type="NCBI Taxonomy" id="2721624"/>
    <lineage>
        <taxon>Bacteria</taxon>
        <taxon>Pseudomonadati</taxon>
        <taxon>Pseudomonadota</taxon>
        <taxon>Gammaproteobacteria</taxon>
        <taxon>Cellvibrionales</taxon>
        <taxon>Spongiibacteraceae</taxon>
        <taxon>Spongiibacter</taxon>
    </lineage>
</organism>
<name>A0ABX1GB33_9GAMM</name>
<dbReference type="PROSITE" id="PS51257">
    <property type="entry name" value="PROKAR_LIPOPROTEIN"/>
    <property type="match status" value="1"/>
</dbReference>
<sequence>MKKLNLFLLPFAALSFAFLVGCSDDGSSAPTPQQKPQSTSMSIDTEDGAFSYEESSGDGSTSVNIDTDDNDKK</sequence>
<dbReference type="Proteomes" id="UP000765845">
    <property type="component" value="Unassembled WGS sequence"/>
</dbReference>
<protein>
    <recommendedName>
        <fullName evidence="5">Lipoprotein</fullName>
    </recommendedName>
</protein>
<proteinExistence type="predicted"/>
<evidence type="ECO:0000256" key="1">
    <source>
        <dbReference type="SAM" id="MobiDB-lite"/>
    </source>
</evidence>
<feature type="compositionally biased region" description="Polar residues" evidence="1">
    <location>
        <begin position="25"/>
        <end position="43"/>
    </location>
</feature>
<feature type="compositionally biased region" description="Polar residues" evidence="1">
    <location>
        <begin position="53"/>
        <end position="65"/>
    </location>
</feature>
<reference evidence="3 4" key="1">
    <citation type="submission" date="2020-04" db="EMBL/GenBank/DDBJ databases">
        <authorList>
            <person name="Yoon J."/>
        </authorList>
    </citation>
    <scope>NUCLEOTIDE SEQUENCE [LARGE SCALE GENOMIC DNA]</scope>
    <source>
        <strain evidence="3 4">KMU-166</strain>
    </source>
</reference>
<feature type="region of interest" description="Disordered" evidence="1">
    <location>
        <begin position="25"/>
        <end position="73"/>
    </location>
</feature>
<evidence type="ECO:0008006" key="5">
    <source>
        <dbReference type="Google" id="ProtNLM"/>
    </source>
</evidence>
<comment type="caution">
    <text evidence="3">The sequence shown here is derived from an EMBL/GenBank/DDBJ whole genome shotgun (WGS) entry which is preliminary data.</text>
</comment>
<gene>
    <name evidence="3" type="ORF">HCU74_00065</name>
</gene>
<accession>A0ABX1GB33</accession>